<dbReference type="Proteomes" id="UP000302139">
    <property type="component" value="Unassembled WGS sequence"/>
</dbReference>
<dbReference type="Gene3D" id="3.40.190.10">
    <property type="entry name" value="Periplasmic binding protein-like II"/>
    <property type="match status" value="1"/>
</dbReference>
<proteinExistence type="predicted"/>
<sequence>MRLAADPTVRQGLLPSLPRHWSEHLPAIRVRVFEGSGEETETWLASAAADAAVVVDPPAGSGAQEYTPAHRVRDLGTLISMAQAGLGVSILPEVSRPLIPRDLVLVRVAPHHSRRLAPCGPRKRPWPPQCVLSWTPWPGFRRARPASCADLMAPTGTPLP</sequence>
<name>A0A4D4LMZ8_STRAX</name>
<protein>
    <recommendedName>
        <fullName evidence="3">LysR substrate-binding domain-containing protein</fullName>
    </recommendedName>
</protein>
<evidence type="ECO:0008006" key="3">
    <source>
        <dbReference type="Google" id="ProtNLM"/>
    </source>
</evidence>
<dbReference type="SUPFAM" id="SSF53850">
    <property type="entry name" value="Periplasmic binding protein-like II"/>
    <property type="match status" value="1"/>
</dbReference>
<accession>A0A4D4LMZ8</accession>
<reference evidence="1 2" key="1">
    <citation type="submission" date="2019-04" db="EMBL/GenBank/DDBJ databases">
        <title>Draft genome sequences of Streptomyces avermitilis NBRC 14893.</title>
        <authorList>
            <person name="Komaki H."/>
            <person name="Tamura T."/>
            <person name="Hosoyama A."/>
        </authorList>
    </citation>
    <scope>NUCLEOTIDE SEQUENCE [LARGE SCALE GENOMIC DNA]</scope>
    <source>
        <strain evidence="1 2">NBRC 14893</strain>
    </source>
</reference>
<organism evidence="1 2">
    <name type="scientific">Streptomyces avermitilis</name>
    <dbReference type="NCBI Taxonomy" id="33903"/>
    <lineage>
        <taxon>Bacteria</taxon>
        <taxon>Bacillati</taxon>
        <taxon>Actinomycetota</taxon>
        <taxon>Actinomycetes</taxon>
        <taxon>Kitasatosporales</taxon>
        <taxon>Streptomycetaceae</taxon>
        <taxon>Streptomyces</taxon>
    </lineage>
</organism>
<evidence type="ECO:0000313" key="2">
    <source>
        <dbReference type="Proteomes" id="UP000302139"/>
    </source>
</evidence>
<dbReference type="EMBL" id="BJHX01000001">
    <property type="protein sequence ID" value="GDY60706.1"/>
    <property type="molecule type" value="Genomic_DNA"/>
</dbReference>
<gene>
    <name evidence="1" type="ORF">SAV14893_000990</name>
</gene>
<comment type="caution">
    <text evidence="1">The sequence shown here is derived from an EMBL/GenBank/DDBJ whole genome shotgun (WGS) entry which is preliminary data.</text>
</comment>
<dbReference type="AlphaFoldDB" id="A0A4D4LMZ8"/>
<evidence type="ECO:0000313" key="1">
    <source>
        <dbReference type="EMBL" id="GDY60706.1"/>
    </source>
</evidence>